<evidence type="ECO:0000313" key="6">
    <source>
        <dbReference type="EMBL" id="CAD7415748.1"/>
    </source>
</evidence>
<dbReference type="PANTHER" id="PTHR12544:SF29">
    <property type="entry name" value="GLUTAMINASE"/>
    <property type="match status" value="1"/>
</dbReference>
<dbReference type="PANTHER" id="PTHR12544">
    <property type="entry name" value="GLUTAMINASE"/>
    <property type="match status" value="1"/>
</dbReference>
<dbReference type="GO" id="GO:0006537">
    <property type="term" value="P:glutamate biosynthetic process"/>
    <property type="evidence" value="ECO:0007669"/>
    <property type="project" value="TreeGrafter"/>
</dbReference>
<dbReference type="AlphaFoldDB" id="A0A7R9DLB3"/>
<dbReference type="EC" id="3.5.1.2" evidence="3"/>
<dbReference type="EMBL" id="OC326504">
    <property type="protein sequence ID" value="CAD7415748.1"/>
    <property type="molecule type" value="Genomic_DNA"/>
</dbReference>
<sequence>MESDYANKPHNPMRMAGGESIEFNNAVFMSERDHADRNYALGFLISKYKCFPEGSALQECMDFYFQGAERVRGAALLASSLAGCLEMSVATKQLAVAIPPFTSPHYPLLPPFTNPTREGTCSPRQHNLSHWQRTIEFEQTLLSLPRISYYPSSTSFLFSASPRRYLCHGRGVEMLSVEGRDVYRQETNAVDGYHYSRHGISDPLADTTMFTEVTSTNEI</sequence>
<evidence type="ECO:0000256" key="5">
    <source>
        <dbReference type="ARBA" id="ARBA00049534"/>
    </source>
</evidence>
<dbReference type="GO" id="GO:0006543">
    <property type="term" value="P:L-glutamine catabolic process"/>
    <property type="evidence" value="ECO:0007669"/>
    <property type="project" value="TreeGrafter"/>
</dbReference>
<evidence type="ECO:0000256" key="4">
    <source>
        <dbReference type="ARBA" id="ARBA00022801"/>
    </source>
</evidence>
<keyword evidence="4" id="KW-0378">Hydrolase</keyword>
<dbReference type="Pfam" id="PF04960">
    <property type="entry name" value="Glutaminase"/>
    <property type="match status" value="1"/>
</dbReference>
<dbReference type="GO" id="GO:0004359">
    <property type="term" value="F:glutaminase activity"/>
    <property type="evidence" value="ECO:0007669"/>
    <property type="project" value="UniProtKB-EC"/>
</dbReference>
<dbReference type="SUPFAM" id="SSF56601">
    <property type="entry name" value="beta-lactamase/transpeptidase-like"/>
    <property type="match status" value="1"/>
</dbReference>
<accession>A0A7R9DLB3</accession>
<name>A0A7R9DLB3_TIMCR</name>
<reference evidence="6" key="1">
    <citation type="submission" date="2020-11" db="EMBL/GenBank/DDBJ databases">
        <authorList>
            <person name="Tran Van P."/>
        </authorList>
    </citation>
    <scope>NUCLEOTIDE SEQUENCE</scope>
</reference>
<gene>
    <name evidence="6" type="ORF">TCEB3V08_LOCUS12523</name>
</gene>
<organism evidence="6">
    <name type="scientific">Timema cristinae</name>
    <name type="common">Walking stick</name>
    <dbReference type="NCBI Taxonomy" id="61476"/>
    <lineage>
        <taxon>Eukaryota</taxon>
        <taxon>Metazoa</taxon>
        <taxon>Ecdysozoa</taxon>
        <taxon>Arthropoda</taxon>
        <taxon>Hexapoda</taxon>
        <taxon>Insecta</taxon>
        <taxon>Pterygota</taxon>
        <taxon>Neoptera</taxon>
        <taxon>Polyneoptera</taxon>
        <taxon>Phasmatodea</taxon>
        <taxon>Timematodea</taxon>
        <taxon>Timematoidea</taxon>
        <taxon>Timematidae</taxon>
        <taxon>Timema</taxon>
    </lineage>
</organism>
<dbReference type="InterPro" id="IPR012338">
    <property type="entry name" value="Beta-lactam/transpept-like"/>
</dbReference>
<comment type="similarity">
    <text evidence="1">Belongs to the glutaminase family.</text>
</comment>
<protein>
    <recommendedName>
        <fullName evidence="3">glutaminase</fullName>
        <ecNumber evidence="3">3.5.1.2</ecNumber>
    </recommendedName>
</protein>
<evidence type="ECO:0000256" key="2">
    <source>
        <dbReference type="ARBA" id="ARBA00011881"/>
    </source>
</evidence>
<evidence type="ECO:0000256" key="1">
    <source>
        <dbReference type="ARBA" id="ARBA00011076"/>
    </source>
</evidence>
<dbReference type="Gene3D" id="3.40.710.10">
    <property type="entry name" value="DD-peptidase/beta-lactamase superfamily"/>
    <property type="match status" value="1"/>
</dbReference>
<proteinExistence type="inferred from homology"/>
<comment type="catalytic activity">
    <reaction evidence="5">
        <text>L-glutamine + H2O = L-glutamate + NH4(+)</text>
        <dbReference type="Rhea" id="RHEA:15889"/>
        <dbReference type="ChEBI" id="CHEBI:15377"/>
        <dbReference type="ChEBI" id="CHEBI:28938"/>
        <dbReference type="ChEBI" id="CHEBI:29985"/>
        <dbReference type="ChEBI" id="CHEBI:58359"/>
        <dbReference type="EC" id="3.5.1.2"/>
    </reaction>
</comment>
<comment type="subunit">
    <text evidence="2">Homotetramer.</text>
</comment>
<dbReference type="InterPro" id="IPR015868">
    <property type="entry name" value="Glutaminase"/>
</dbReference>
<evidence type="ECO:0000256" key="3">
    <source>
        <dbReference type="ARBA" id="ARBA00012918"/>
    </source>
</evidence>